<dbReference type="Gene3D" id="1.20.120.1850">
    <property type="entry name" value="Ebh helix bundles repeating unit (S and A modules)"/>
    <property type="match status" value="1"/>
</dbReference>
<dbReference type="Proteomes" id="UP000246800">
    <property type="component" value="Unassembled WGS sequence"/>
</dbReference>
<evidence type="ECO:0000259" key="3">
    <source>
        <dbReference type="SMART" id="SM00844"/>
    </source>
</evidence>
<dbReference type="Pfam" id="PF01468">
    <property type="entry name" value="GA"/>
    <property type="match status" value="1"/>
</dbReference>
<feature type="non-terminal residue" evidence="4">
    <location>
        <position position="1"/>
    </location>
</feature>
<keyword evidence="2" id="KW-0175">Coiled coil</keyword>
<feature type="coiled-coil region" evidence="2">
    <location>
        <begin position="6"/>
        <end position="40"/>
    </location>
</feature>
<feature type="non-terminal residue" evidence="4">
    <location>
        <position position="118"/>
    </location>
</feature>
<dbReference type="Gene3D" id="1.20.5.420">
    <property type="entry name" value="Immunoglobulin FC, subunit C"/>
    <property type="match status" value="1"/>
</dbReference>
<dbReference type="InterPro" id="IPR020840">
    <property type="entry name" value="Extracell_matrix-bd_GA"/>
</dbReference>
<dbReference type="RefSeq" id="WP_146699746.1">
    <property type="nucleotide sequence ID" value="NZ_QEIT01000561.1"/>
</dbReference>
<dbReference type="SMART" id="SM00844">
    <property type="entry name" value="GA"/>
    <property type="match status" value="1"/>
</dbReference>
<comment type="caution">
    <text evidence="4">The sequence shown here is derived from an EMBL/GenBank/DDBJ whole genome shotgun (WGS) entry which is preliminary data.</text>
</comment>
<organism evidence="4 5">
    <name type="scientific">Staphylococcus pseudintermedius</name>
    <dbReference type="NCBI Taxonomy" id="283734"/>
    <lineage>
        <taxon>Bacteria</taxon>
        <taxon>Bacillati</taxon>
        <taxon>Bacillota</taxon>
        <taxon>Bacilli</taxon>
        <taxon>Bacillales</taxon>
        <taxon>Staphylococcaceae</taxon>
        <taxon>Staphylococcus</taxon>
        <taxon>Staphylococcus intermedius group</taxon>
    </lineage>
</organism>
<protein>
    <recommendedName>
        <fullName evidence="3">Extracellular matrix-binding protein ebh GA module domain-containing protein</fullName>
    </recommendedName>
</protein>
<dbReference type="InterPro" id="IPR002988">
    <property type="entry name" value="GA_module"/>
</dbReference>
<gene>
    <name evidence="4" type="ORF">DD902_15035</name>
</gene>
<name>A0A317YLH3_STAPS</name>
<evidence type="ECO:0000256" key="1">
    <source>
        <dbReference type="ARBA" id="ARBA00022737"/>
    </source>
</evidence>
<dbReference type="InterPro" id="IPR009063">
    <property type="entry name" value="Ig/albumin-bd_sf"/>
</dbReference>
<dbReference type="AlphaFoldDB" id="A0A317YLH3"/>
<dbReference type="SUPFAM" id="SSF46997">
    <property type="entry name" value="Bacterial immunoglobulin/albumin-binding domains"/>
    <property type="match status" value="2"/>
</dbReference>
<dbReference type="EMBL" id="QEIT01000561">
    <property type="protein sequence ID" value="PWZ68315.1"/>
    <property type="molecule type" value="Genomic_DNA"/>
</dbReference>
<feature type="domain" description="Extracellular matrix-binding protein ebh GA module" evidence="3">
    <location>
        <begin position="3"/>
        <end position="62"/>
    </location>
</feature>
<sequence>NEVNAAKQALNGNDNLANAKQQAKQQLANLTHLNDAQKQSFESQITQAPLVTDVTTINQKAQALDHAMELLRNSVADNQATLASDDYHDATAQRQNDYNQAVTATNNIINQTTSPTMN</sequence>
<accession>A0A317YLH3</accession>
<keyword evidence="1" id="KW-0677">Repeat</keyword>
<proteinExistence type="predicted"/>
<evidence type="ECO:0000313" key="4">
    <source>
        <dbReference type="EMBL" id="PWZ68315.1"/>
    </source>
</evidence>
<evidence type="ECO:0000313" key="5">
    <source>
        <dbReference type="Proteomes" id="UP000246800"/>
    </source>
</evidence>
<evidence type="ECO:0000256" key="2">
    <source>
        <dbReference type="SAM" id="Coils"/>
    </source>
</evidence>
<reference evidence="4 5" key="1">
    <citation type="journal article" date="2018" name="Vet. Microbiol.">
        <title>Clonal diversity and geographic distribution of methicillin-resistant Staphylococcus pseudintermedius from Australian animals: Discovery of novel sequence types.</title>
        <authorList>
            <person name="Worthing K.A."/>
            <person name="Abraham S."/>
            <person name="Coombs G.W."/>
            <person name="Pang S."/>
            <person name="Saputra S."/>
            <person name="Jordan D."/>
            <person name="Trott D.J."/>
            <person name="Norris J.M."/>
        </authorList>
    </citation>
    <scope>NUCLEOTIDE SEQUENCE [LARGE SCALE GENOMIC DNA]</scope>
    <source>
        <strain evidence="4 5">ST525 1</strain>
    </source>
</reference>